<proteinExistence type="predicted"/>
<comment type="caution">
    <text evidence="3">The sequence shown here is derived from an EMBL/GenBank/DDBJ whole genome shotgun (WGS) entry which is preliminary data.</text>
</comment>
<evidence type="ECO:0000313" key="3">
    <source>
        <dbReference type="EMBL" id="KAG7439445.1"/>
    </source>
</evidence>
<feature type="compositionally biased region" description="Basic and acidic residues" evidence="1">
    <location>
        <begin position="173"/>
        <end position="183"/>
    </location>
</feature>
<gene>
    <name evidence="3" type="ORF">BT62DRAFT_924705</name>
</gene>
<feature type="signal peptide" evidence="2">
    <location>
        <begin position="1"/>
        <end position="19"/>
    </location>
</feature>
<dbReference type="OrthoDB" id="3123567at2759"/>
<feature type="region of interest" description="Disordered" evidence="1">
    <location>
        <begin position="126"/>
        <end position="145"/>
    </location>
</feature>
<dbReference type="AlphaFoldDB" id="A0A9P8AL64"/>
<name>A0A9P8AL64_9AGAR</name>
<evidence type="ECO:0000256" key="1">
    <source>
        <dbReference type="SAM" id="MobiDB-lite"/>
    </source>
</evidence>
<dbReference type="RefSeq" id="XP_043032945.1">
    <property type="nucleotide sequence ID" value="XM_043184647.1"/>
</dbReference>
<protein>
    <submittedName>
        <fullName evidence="3">Uncharacterized protein</fullName>
    </submittedName>
</protein>
<sequence length="183" mass="20883">MLLFHWLLCQWMCTMLSLRSQIWWLYHLCHLCQVGQVENQQECLPVKEDPAPFKGQYNDLVQFLVQCNIYFEVHMVLMFLDMQKITYVTSFFEEKAQELSEGIRPFAHLAAEKTKAAAVRFSRSKFTGSTSSTSNTTSDKKTATGTTCETILEIEGKMEKTAGSTELTASTSKIEEVKDSARK</sequence>
<feature type="region of interest" description="Disordered" evidence="1">
    <location>
        <begin position="162"/>
        <end position="183"/>
    </location>
</feature>
<evidence type="ECO:0000313" key="4">
    <source>
        <dbReference type="Proteomes" id="UP000812287"/>
    </source>
</evidence>
<dbReference type="Proteomes" id="UP000812287">
    <property type="component" value="Unassembled WGS sequence"/>
</dbReference>
<dbReference type="EMBL" id="MU250594">
    <property type="protein sequence ID" value="KAG7439445.1"/>
    <property type="molecule type" value="Genomic_DNA"/>
</dbReference>
<keyword evidence="2" id="KW-0732">Signal</keyword>
<organism evidence="3 4">
    <name type="scientific">Guyanagaster necrorhizus</name>
    <dbReference type="NCBI Taxonomy" id="856835"/>
    <lineage>
        <taxon>Eukaryota</taxon>
        <taxon>Fungi</taxon>
        <taxon>Dikarya</taxon>
        <taxon>Basidiomycota</taxon>
        <taxon>Agaricomycotina</taxon>
        <taxon>Agaricomycetes</taxon>
        <taxon>Agaricomycetidae</taxon>
        <taxon>Agaricales</taxon>
        <taxon>Marasmiineae</taxon>
        <taxon>Physalacriaceae</taxon>
        <taxon>Guyanagaster</taxon>
    </lineage>
</organism>
<feature type="chain" id="PRO_5040183381" evidence="2">
    <location>
        <begin position="20"/>
        <end position="183"/>
    </location>
</feature>
<dbReference type="GeneID" id="66106944"/>
<reference evidence="3" key="1">
    <citation type="submission" date="2020-11" db="EMBL/GenBank/DDBJ databases">
        <title>Adaptations for nitrogen fixation in a non-lichenized fungal sporocarp promotes dispersal by wood-feeding termites.</title>
        <authorList>
            <consortium name="DOE Joint Genome Institute"/>
            <person name="Koch R.A."/>
            <person name="Yoon G."/>
            <person name="Arayal U."/>
            <person name="Lail K."/>
            <person name="Amirebrahimi M."/>
            <person name="Labutti K."/>
            <person name="Lipzen A."/>
            <person name="Riley R."/>
            <person name="Barry K."/>
            <person name="Henrissat B."/>
            <person name="Grigoriev I.V."/>
            <person name="Herr J.R."/>
            <person name="Aime M.C."/>
        </authorList>
    </citation>
    <scope>NUCLEOTIDE SEQUENCE</scope>
    <source>
        <strain evidence="3">MCA 3950</strain>
    </source>
</reference>
<keyword evidence="4" id="KW-1185">Reference proteome</keyword>
<evidence type="ECO:0000256" key="2">
    <source>
        <dbReference type="SAM" id="SignalP"/>
    </source>
</evidence>
<feature type="compositionally biased region" description="Polar residues" evidence="1">
    <location>
        <begin position="162"/>
        <end position="172"/>
    </location>
</feature>
<accession>A0A9P8AL64</accession>